<dbReference type="Pfam" id="PF00675">
    <property type="entry name" value="Peptidase_M16"/>
    <property type="match status" value="1"/>
</dbReference>
<dbReference type="PANTHER" id="PTHR11851:SF224">
    <property type="entry name" value="PROCESSING PROTEASE"/>
    <property type="match status" value="1"/>
</dbReference>
<feature type="signal peptide" evidence="1">
    <location>
        <begin position="1"/>
        <end position="20"/>
    </location>
</feature>
<evidence type="ECO:0000259" key="2">
    <source>
        <dbReference type="Pfam" id="PF00675"/>
    </source>
</evidence>
<evidence type="ECO:0000256" key="1">
    <source>
        <dbReference type="SAM" id="SignalP"/>
    </source>
</evidence>
<protein>
    <submittedName>
        <fullName evidence="4">Predicted Zn-dependent peptidase</fullName>
    </submittedName>
</protein>
<dbReference type="STRING" id="908615.SAMN05421540_10674"/>
<dbReference type="RefSeq" id="WP_093244269.1">
    <property type="nucleotide sequence ID" value="NZ_FNQF01000006.1"/>
</dbReference>
<sequence length="687" mass="76121">MKFKILTLFIVCLIATNATAQIDRSTMPKPGPAPKINLGEPDQFSLSNGLEVLVVENNKLPRVSVRLMIDNKPYTADKPGTASLVSSLLGTGTKNISKDEFNEEIDFLGASVGFGSESAYASSLSKFFPRVMELMAEGALNPVFSQEEFESEKAKLIEGLKSNEKNVEAIGSRVSSALAYGKNHPYGQFTTPESVESITLADVKNMYRNYFSPKNAYMVVVGDISKKEVKKLVKEHFKNWKEETPPSESLPAVRDAQYTQINFVDMPNAVQSQIIVQNTVDLKMSDADYFPVIVANQILGGSFGSYLNMNLREDKGYTYGARSSIGSSRYAARFRASAGVRNAVTDSSVVEFVKEIKRIRTEDVDKDKLEDVKKKFAGSFVMQLENPSTVANYALNIKTKKLPEDFYETFLEKINAVTVADIKRVANKYLKVDNLRIIVTGKGSEVVENLEKVTVDGKRVPVLYYDKKANKIDKPEFTKPIPEGVDAASVYQNYIKAIGGKDKAENVNTVYLKGDATVPGATFQYQEKRTKSGKSSVELKMGGNTVQKMIFDGEKGYQVAQGQRMDYTEEQNMANKKIAGAVRELNVADGVELVAIESIDGQDAYAVKINETTKEFYSVETGLKIQTATTVEQMGQTATTTIDYSDYKEVKGIKFPFKLTQKVGPMEIEINIEEVKVNEGVSDKDFE</sequence>
<name>A0A1H4BK56_9FLAO</name>
<dbReference type="EMBL" id="FNQF01000006">
    <property type="protein sequence ID" value="SEA48520.1"/>
    <property type="molecule type" value="Genomic_DNA"/>
</dbReference>
<dbReference type="Proteomes" id="UP000198820">
    <property type="component" value="Unassembled WGS sequence"/>
</dbReference>
<feature type="chain" id="PRO_5011593016" evidence="1">
    <location>
        <begin position="21"/>
        <end position="687"/>
    </location>
</feature>
<accession>A0A1H4BK56</accession>
<dbReference type="SUPFAM" id="SSF63411">
    <property type="entry name" value="LuxS/MPP-like metallohydrolase"/>
    <property type="match status" value="2"/>
</dbReference>
<keyword evidence="5" id="KW-1185">Reference proteome</keyword>
<feature type="domain" description="Peptidase M16 C-terminal" evidence="3">
    <location>
        <begin position="197"/>
        <end position="375"/>
    </location>
</feature>
<dbReference type="Gene3D" id="3.30.830.10">
    <property type="entry name" value="Metalloenzyme, LuxS/M16 peptidase-like"/>
    <property type="match status" value="2"/>
</dbReference>
<dbReference type="GO" id="GO:0046872">
    <property type="term" value="F:metal ion binding"/>
    <property type="evidence" value="ECO:0007669"/>
    <property type="project" value="InterPro"/>
</dbReference>
<organism evidence="4 5">
    <name type="scientific">Psychroflexus halocasei</name>
    <dbReference type="NCBI Taxonomy" id="908615"/>
    <lineage>
        <taxon>Bacteria</taxon>
        <taxon>Pseudomonadati</taxon>
        <taxon>Bacteroidota</taxon>
        <taxon>Flavobacteriia</taxon>
        <taxon>Flavobacteriales</taxon>
        <taxon>Flavobacteriaceae</taxon>
        <taxon>Psychroflexus</taxon>
    </lineage>
</organism>
<dbReference type="InterPro" id="IPR050361">
    <property type="entry name" value="MPP/UQCRC_Complex"/>
</dbReference>
<dbReference type="AlphaFoldDB" id="A0A1H4BK56"/>
<gene>
    <name evidence="4" type="ORF">SAMN05421540_10674</name>
</gene>
<feature type="domain" description="Peptidase M16 N-terminal" evidence="2">
    <location>
        <begin position="59"/>
        <end position="170"/>
    </location>
</feature>
<proteinExistence type="predicted"/>
<reference evidence="4 5" key="1">
    <citation type="submission" date="2016-10" db="EMBL/GenBank/DDBJ databases">
        <authorList>
            <person name="de Groot N.N."/>
        </authorList>
    </citation>
    <scope>NUCLEOTIDE SEQUENCE [LARGE SCALE GENOMIC DNA]</scope>
    <source>
        <strain evidence="4 5">DSM 23581</strain>
    </source>
</reference>
<dbReference type="InterPro" id="IPR011765">
    <property type="entry name" value="Pept_M16_N"/>
</dbReference>
<evidence type="ECO:0000313" key="5">
    <source>
        <dbReference type="Proteomes" id="UP000198820"/>
    </source>
</evidence>
<dbReference type="InterPro" id="IPR011249">
    <property type="entry name" value="Metalloenz_LuxS/M16"/>
</dbReference>
<dbReference type="InterPro" id="IPR007863">
    <property type="entry name" value="Peptidase_M16_C"/>
</dbReference>
<dbReference type="PANTHER" id="PTHR11851">
    <property type="entry name" value="METALLOPROTEASE"/>
    <property type="match status" value="1"/>
</dbReference>
<evidence type="ECO:0000259" key="3">
    <source>
        <dbReference type="Pfam" id="PF05193"/>
    </source>
</evidence>
<evidence type="ECO:0000313" key="4">
    <source>
        <dbReference type="EMBL" id="SEA48520.1"/>
    </source>
</evidence>
<dbReference type="Pfam" id="PF05193">
    <property type="entry name" value="Peptidase_M16_C"/>
    <property type="match status" value="1"/>
</dbReference>
<keyword evidence="1" id="KW-0732">Signal</keyword>